<dbReference type="InterPro" id="IPR002641">
    <property type="entry name" value="PNPLA_dom"/>
</dbReference>
<comment type="caution">
    <text evidence="4">Lacks conserved residue(s) required for the propagation of feature annotation.</text>
</comment>
<dbReference type="GO" id="GO:0016787">
    <property type="term" value="F:hydrolase activity"/>
    <property type="evidence" value="ECO:0007669"/>
    <property type="project" value="UniProtKB-UniRule"/>
</dbReference>
<dbReference type="AlphaFoldDB" id="A0A2A9CXR8"/>
<dbReference type="EMBL" id="PDJC01000001">
    <property type="protein sequence ID" value="PFG18462.1"/>
    <property type="molecule type" value="Genomic_DNA"/>
</dbReference>
<dbReference type="InterPro" id="IPR050301">
    <property type="entry name" value="NTE"/>
</dbReference>
<dbReference type="PROSITE" id="PS51635">
    <property type="entry name" value="PNPLA"/>
    <property type="match status" value="1"/>
</dbReference>
<evidence type="ECO:0000313" key="7">
    <source>
        <dbReference type="EMBL" id="PFG18462.1"/>
    </source>
</evidence>
<reference evidence="7 8" key="1">
    <citation type="submission" date="2017-10" db="EMBL/GenBank/DDBJ databases">
        <title>Sequencing the genomes of 1000 actinobacteria strains.</title>
        <authorList>
            <person name="Klenk H.-P."/>
        </authorList>
    </citation>
    <scope>NUCLEOTIDE SEQUENCE [LARGE SCALE GENOMIC DNA]</scope>
    <source>
        <strain evidence="7 8">DSM 15597</strain>
    </source>
</reference>
<keyword evidence="3 4" id="KW-0443">Lipid metabolism</keyword>
<feature type="domain" description="PNPLA" evidence="5">
    <location>
        <begin position="8"/>
        <end position="167"/>
    </location>
</feature>
<dbReference type="PANTHER" id="PTHR14226">
    <property type="entry name" value="NEUROPATHY TARGET ESTERASE/SWISS CHEESE D.MELANOGASTER"/>
    <property type="match status" value="1"/>
</dbReference>
<protein>
    <submittedName>
        <fullName evidence="7">NTE family protein</fullName>
    </submittedName>
</protein>
<sequence length="260" mass="27035">MTTPGLGLALGGGAVLGAAHLGVLQALNARGLYPEVVAGTSAGALVGAAYASGTPLDEIEELMLSSSWAAVGRLTLTPRLGILDSQALSETLSRLETVQRIEELPIRFGAVATDVRSGKTVVITSGSLADALRASVAIPGLFPPVIRDNEVLYDGGLRANLPIEAARQLGARWTIAVRLSPEWVAAPPGTAEAIAKLEREASTLTIRPDLRGLSKWSPADVPQLIEAGRAAAEDVLRNFHSFDTIGDHLVAGRLADRSAA</sequence>
<gene>
    <name evidence="6" type="ORF">ATK74_0022</name>
    <name evidence="7" type="ORF">ATK74_3052</name>
</gene>
<evidence type="ECO:0000256" key="2">
    <source>
        <dbReference type="ARBA" id="ARBA00022963"/>
    </source>
</evidence>
<dbReference type="InterPro" id="IPR016035">
    <property type="entry name" value="Acyl_Trfase/lysoPLipase"/>
</dbReference>
<organism evidence="7 8">
    <name type="scientific">Propionicimonas paludicola</name>
    <dbReference type="NCBI Taxonomy" id="185243"/>
    <lineage>
        <taxon>Bacteria</taxon>
        <taxon>Bacillati</taxon>
        <taxon>Actinomycetota</taxon>
        <taxon>Actinomycetes</taxon>
        <taxon>Propionibacteriales</taxon>
        <taxon>Nocardioidaceae</taxon>
        <taxon>Propionicimonas</taxon>
    </lineage>
</organism>
<feature type="short sequence motif" description="DGA/G" evidence="4">
    <location>
        <begin position="154"/>
        <end position="156"/>
    </location>
</feature>
<comment type="caution">
    <text evidence="7">The sequence shown here is derived from an EMBL/GenBank/DDBJ whole genome shotgun (WGS) entry which is preliminary data.</text>
</comment>
<feature type="short sequence motif" description="GXSXG" evidence="4">
    <location>
        <begin position="39"/>
        <end position="43"/>
    </location>
</feature>
<evidence type="ECO:0000313" key="6">
    <source>
        <dbReference type="EMBL" id="PFG15504.1"/>
    </source>
</evidence>
<dbReference type="SUPFAM" id="SSF52151">
    <property type="entry name" value="FabD/lysophospholipase-like"/>
    <property type="match status" value="1"/>
</dbReference>
<feature type="active site" description="Proton acceptor" evidence="4">
    <location>
        <position position="154"/>
    </location>
</feature>
<evidence type="ECO:0000256" key="3">
    <source>
        <dbReference type="ARBA" id="ARBA00023098"/>
    </source>
</evidence>
<keyword evidence="2 4" id="KW-0442">Lipid degradation</keyword>
<dbReference type="Gene3D" id="3.40.1090.10">
    <property type="entry name" value="Cytosolic phospholipase A2 catalytic domain"/>
    <property type="match status" value="2"/>
</dbReference>
<evidence type="ECO:0000313" key="8">
    <source>
        <dbReference type="Proteomes" id="UP000226079"/>
    </source>
</evidence>
<keyword evidence="8" id="KW-1185">Reference proteome</keyword>
<feature type="active site" description="Nucleophile" evidence="4">
    <location>
        <position position="41"/>
    </location>
</feature>
<proteinExistence type="predicted"/>
<dbReference type="Pfam" id="PF01734">
    <property type="entry name" value="Patatin"/>
    <property type="match status" value="1"/>
</dbReference>
<keyword evidence="1 4" id="KW-0378">Hydrolase</keyword>
<evidence type="ECO:0000259" key="5">
    <source>
        <dbReference type="PROSITE" id="PS51635"/>
    </source>
</evidence>
<dbReference type="RefSeq" id="WP_098459131.1">
    <property type="nucleotide sequence ID" value="NZ_PDJC01000001.1"/>
</dbReference>
<evidence type="ECO:0000256" key="1">
    <source>
        <dbReference type="ARBA" id="ARBA00022801"/>
    </source>
</evidence>
<name>A0A2A9CXR8_9ACTN</name>
<dbReference type="OrthoDB" id="5290098at2"/>
<dbReference type="Proteomes" id="UP000226079">
    <property type="component" value="Unassembled WGS sequence"/>
</dbReference>
<dbReference type="GO" id="GO:0016042">
    <property type="term" value="P:lipid catabolic process"/>
    <property type="evidence" value="ECO:0007669"/>
    <property type="project" value="UniProtKB-UniRule"/>
</dbReference>
<dbReference type="EMBL" id="PDJC01000001">
    <property type="protein sequence ID" value="PFG15504.1"/>
    <property type="molecule type" value="Genomic_DNA"/>
</dbReference>
<accession>A0A2A9CXR8</accession>
<dbReference type="PANTHER" id="PTHR14226:SF29">
    <property type="entry name" value="NEUROPATHY TARGET ESTERASE SWS"/>
    <property type="match status" value="1"/>
</dbReference>
<evidence type="ECO:0000256" key="4">
    <source>
        <dbReference type="PROSITE-ProRule" id="PRU01161"/>
    </source>
</evidence>